<dbReference type="Gene3D" id="3.40.190.10">
    <property type="entry name" value="Periplasmic binding protein-like II"/>
    <property type="match status" value="2"/>
</dbReference>
<evidence type="ECO:0000259" key="3">
    <source>
        <dbReference type="Pfam" id="PF12010"/>
    </source>
</evidence>
<accession>A0AAW9WNU0</accession>
<feature type="region of interest" description="Disordered" evidence="1">
    <location>
        <begin position="24"/>
        <end position="47"/>
    </location>
</feature>
<dbReference type="AlphaFoldDB" id="A0AAW9WNU0"/>
<dbReference type="Proteomes" id="UP000434223">
    <property type="component" value="Unassembled WGS sequence"/>
</dbReference>
<evidence type="ECO:0000256" key="1">
    <source>
        <dbReference type="SAM" id="MobiDB-lite"/>
    </source>
</evidence>
<dbReference type="SUPFAM" id="SSF53850">
    <property type="entry name" value="Periplasmic binding protein-like II"/>
    <property type="match status" value="1"/>
</dbReference>
<dbReference type="PANTHER" id="PTHR43649">
    <property type="entry name" value="ARABINOSE-BINDING PROTEIN-RELATED"/>
    <property type="match status" value="1"/>
</dbReference>
<keyword evidence="2" id="KW-0732">Signal</keyword>
<dbReference type="Pfam" id="PF12010">
    <property type="entry name" value="DUF3502"/>
    <property type="match status" value="1"/>
</dbReference>
<dbReference type="InterPro" id="IPR006059">
    <property type="entry name" value="SBP"/>
</dbReference>
<sequence length="512" mass="57051">MRKWISVWCGVFFAALAAAGCANPGSTEKSTESQQSAQIEQQDAGGKREEAYTVNMLMAGMQQEDFPRISEKINEITMKELNMKLNLTIVPFGSIQQQRQLMLTSGESLDLVFLETPSVASGFIKNGQLLEISELLDRHADSIKELWGEANLKAVNVGGFVYGVTNFGNIGSRSAIGMRKDLVDKYNIDASSIHTLEDLESVLTLIKEKEPGVTPLYIAPDQLPVSDRMNLFDQLIDGLAVLENNGIDNTKVMAITESPVYMETCKLLHKWYQEGLINSDAATTTIGFESAFQANTAFSALMGWFPNTPKKFGGQDMVYAYLGDQVIISGANSYNAYGIAASSKDPDKAMQMLDFLFRSSEVEQLLNWGEEGIDWVYVDKEKNIADFPEGVNYDNAGYHAGYSWALPNQFISSTWNGVADWDVYQQTIEFNNNPEAKKSMAFGFSYDTSAIETELAAINNVRDKFKASIETGSVDPEEYIKKYNEELKQAGIEKVIEEKQRQLNEWLAKQQS</sequence>
<dbReference type="EMBL" id="WNME01000020">
    <property type="protein sequence ID" value="MUB65979.1"/>
    <property type="molecule type" value="Genomic_DNA"/>
</dbReference>
<dbReference type="InterPro" id="IPR022627">
    <property type="entry name" value="DUF3502"/>
</dbReference>
<dbReference type="Pfam" id="PF01547">
    <property type="entry name" value="SBP_bac_1"/>
    <property type="match status" value="1"/>
</dbReference>
<feature type="compositionally biased region" description="Polar residues" evidence="1">
    <location>
        <begin position="24"/>
        <end position="41"/>
    </location>
</feature>
<dbReference type="RefSeq" id="WP_155560933.1">
    <property type="nucleotide sequence ID" value="NZ_JBDMEG010000018.1"/>
</dbReference>
<dbReference type="PANTHER" id="PTHR43649:SF17">
    <property type="entry name" value="ABC TRANSPORTER SOLUTE BINDING PROTEIN-SUGAR TRANSPORT"/>
    <property type="match status" value="1"/>
</dbReference>
<evidence type="ECO:0000313" key="5">
    <source>
        <dbReference type="Proteomes" id="UP000434223"/>
    </source>
</evidence>
<gene>
    <name evidence="4" type="ORF">GNE07_23440</name>
</gene>
<feature type="signal peptide" evidence="2">
    <location>
        <begin position="1"/>
        <end position="24"/>
    </location>
</feature>
<dbReference type="InterPro" id="IPR050490">
    <property type="entry name" value="Bact_solute-bd_prot1"/>
</dbReference>
<evidence type="ECO:0000313" key="4">
    <source>
        <dbReference type="EMBL" id="MUB65979.1"/>
    </source>
</evidence>
<evidence type="ECO:0000256" key="2">
    <source>
        <dbReference type="SAM" id="SignalP"/>
    </source>
</evidence>
<feature type="chain" id="PRO_5043376243" evidence="2">
    <location>
        <begin position="25"/>
        <end position="512"/>
    </location>
</feature>
<feature type="domain" description="DUF3502" evidence="3">
    <location>
        <begin position="441"/>
        <end position="508"/>
    </location>
</feature>
<dbReference type="PROSITE" id="PS51257">
    <property type="entry name" value="PROKAR_LIPOPROTEIN"/>
    <property type="match status" value="1"/>
</dbReference>
<reference evidence="4 5" key="1">
    <citation type="submission" date="2019-09" db="EMBL/GenBank/DDBJ databases">
        <title>Draft genome sequencing of Hungatella hathewayi 123Y-2.</title>
        <authorList>
            <person name="Lv Q."/>
            <person name="Li S."/>
        </authorList>
    </citation>
    <scope>NUCLEOTIDE SEQUENCE [LARGE SCALE GENOMIC DNA]</scope>
    <source>
        <strain evidence="4 5">123Y-2</strain>
    </source>
</reference>
<protein>
    <submittedName>
        <fullName evidence="4">Extracellular solute-binding protein</fullName>
    </submittedName>
</protein>
<comment type="caution">
    <text evidence="4">The sequence shown here is derived from an EMBL/GenBank/DDBJ whole genome shotgun (WGS) entry which is preliminary data.</text>
</comment>
<organism evidence="4 5">
    <name type="scientific">Hungatella hathewayi</name>
    <dbReference type="NCBI Taxonomy" id="154046"/>
    <lineage>
        <taxon>Bacteria</taxon>
        <taxon>Bacillati</taxon>
        <taxon>Bacillota</taxon>
        <taxon>Clostridia</taxon>
        <taxon>Lachnospirales</taxon>
        <taxon>Lachnospiraceae</taxon>
        <taxon>Hungatella</taxon>
    </lineage>
</organism>
<proteinExistence type="predicted"/>
<name>A0AAW9WNU0_9FIRM</name>